<keyword evidence="4" id="KW-1185">Reference proteome</keyword>
<dbReference type="PANTHER" id="PTHR34047:SF8">
    <property type="entry name" value="PROTEIN YKFC"/>
    <property type="match status" value="1"/>
</dbReference>
<evidence type="ECO:0000313" key="4">
    <source>
        <dbReference type="Proteomes" id="UP000535937"/>
    </source>
</evidence>
<dbReference type="Proteomes" id="UP000535937">
    <property type="component" value="Unassembled WGS sequence"/>
</dbReference>
<evidence type="ECO:0000256" key="1">
    <source>
        <dbReference type="ARBA" id="ARBA00034120"/>
    </source>
</evidence>
<keyword evidence="3" id="KW-0808">Transferase</keyword>
<dbReference type="AlphaFoldDB" id="A0A7W4ZAG0"/>
<feature type="non-terminal residue" evidence="3">
    <location>
        <position position="259"/>
    </location>
</feature>
<name>A0A7W4ZAG0_9GAMM</name>
<dbReference type="PROSITE" id="PS50878">
    <property type="entry name" value="RT_POL"/>
    <property type="match status" value="1"/>
</dbReference>
<keyword evidence="3" id="KW-0548">Nucleotidyltransferase</keyword>
<gene>
    <name evidence="3" type="ORF">FHS09_003683</name>
</gene>
<feature type="domain" description="Reverse transcriptase" evidence="2">
    <location>
        <begin position="44"/>
        <end position="259"/>
    </location>
</feature>
<protein>
    <submittedName>
        <fullName evidence="3">Group II intron reverse transcriptase/maturase</fullName>
    </submittedName>
</protein>
<reference evidence="3 4" key="1">
    <citation type="submission" date="2020-08" db="EMBL/GenBank/DDBJ databases">
        <title>Genomic Encyclopedia of Type Strains, Phase III (KMG-III): the genomes of soil and plant-associated and newly described type strains.</title>
        <authorList>
            <person name="Whitman W."/>
        </authorList>
    </citation>
    <scope>NUCLEOTIDE SEQUENCE [LARGE SCALE GENOMIC DNA]</scope>
    <source>
        <strain evidence="3 4">CECT 8799</strain>
    </source>
</reference>
<dbReference type="PANTHER" id="PTHR34047">
    <property type="entry name" value="NUCLEAR INTRON MATURASE 1, MITOCHONDRIAL-RELATED"/>
    <property type="match status" value="1"/>
</dbReference>
<dbReference type="InterPro" id="IPR051083">
    <property type="entry name" value="GrpII_Intron_Splice-Mob/Def"/>
</dbReference>
<dbReference type="InterPro" id="IPR000477">
    <property type="entry name" value="RT_dom"/>
</dbReference>
<proteinExistence type="inferred from homology"/>
<dbReference type="SUPFAM" id="SSF56672">
    <property type="entry name" value="DNA/RNA polymerases"/>
    <property type="match status" value="1"/>
</dbReference>
<sequence length="259" mass="29501">MHHLIDVDFLREAYRQLNKQSAAGVDGVTVEEYSANLELNLADLYQRYREGSYVAPPVRRVWIEKEDKSQRPIGISALEDKILQRAVAMLLGAIYEIDFYDFSYGFREKRSAHDAIKALRDSCIREKASVIIDADISKFFDTMPHDRIREILRLRINDGKTMRLIGKWLKAGVVEKDNIHYPDCGSPQGGSISPMIANIFLHHVLDDWYVKQVRPRLTGRSFLVRFADDCAPRRRTGGFRSSVQPCCTRDEGGPLGAAV</sequence>
<evidence type="ECO:0000259" key="2">
    <source>
        <dbReference type="PROSITE" id="PS50878"/>
    </source>
</evidence>
<dbReference type="CDD" id="cd01651">
    <property type="entry name" value="RT_G2_intron"/>
    <property type="match status" value="1"/>
</dbReference>
<organism evidence="3 4">
    <name type="scientific">Microbulbifer rhizosphaerae</name>
    <dbReference type="NCBI Taxonomy" id="1562603"/>
    <lineage>
        <taxon>Bacteria</taxon>
        <taxon>Pseudomonadati</taxon>
        <taxon>Pseudomonadota</taxon>
        <taxon>Gammaproteobacteria</taxon>
        <taxon>Cellvibrionales</taxon>
        <taxon>Microbulbiferaceae</taxon>
        <taxon>Microbulbifer</taxon>
    </lineage>
</organism>
<dbReference type="Pfam" id="PF00078">
    <property type="entry name" value="RVT_1"/>
    <property type="match status" value="1"/>
</dbReference>
<dbReference type="InterPro" id="IPR043502">
    <property type="entry name" value="DNA/RNA_pol_sf"/>
</dbReference>
<comment type="caution">
    <text evidence="3">The sequence shown here is derived from an EMBL/GenBank/DDBJ whole genome shotgun (WGS) entry which is preliminary data.</text>
</comment>
<evidence type="ECO:0000313" key="3">
    <source>
        <dbReference type="EMBL" id="MBB3062833.1"/>
    </source>
</evidence>
<accession>A0A7W4ZAG0</accession>
<dbReference type="EMBL" id="JACHWZ010000021">
    <property type="protein sequence ID" value="MBB3062833.1"/>
    <property type="molecule type" value="Genomic_DNA"/>
</dbReference>
<dbReference type="GO" id="GO:0003964">
    <property type="term" value="F:RNA-directed DNA polymerase activity"/>
    <property type="evidence" value="ECO:0007669"/>
    <property type="project" value="UniProtKB-KW"/>
</dbReference>
<comment type="similarity">
    <text evidence="1">Belongs to the bacterial reverse transcriptase family.</text>
</comment>
<keyword evidence="3" id="KW-0695">RNA-directed DNA polymerase</keyword>
<dbReference type="RefSeq" id="WP_246395120.1">
    <property type="nucleotide sequence ID" value="NZ_JACHWZ010000021.1"/>
</dbReference>